<evidence type="ECO:0000256" key="1">
    <source>
        <dbReference type="ARBA" id="ARBA00022692"/>
    </source>
</evidence>
<name>A0A2T0KHE5_9ACTN</name>
<dbReference type="InterPro" id="IPR004089">
    <property type="entry name" value="MCPsignal_dom"/>
</dbReference>
<dbReference type="SUPFAM" id="SSF58104">
    <property type="entry name" value="Methyl-accepting chemotaxis protein (MCP) signaling domain"/>
    <property type="match status" value="1"/>
</dbReference>
<keyword evidence="3 5" id="KW-0807">Transducer</keyword>
<accession>A0A2T0KHE5</accession>
<dbReference type="PRINTS" id="PR00260">
    <property type="entry name" value="CHEMTRNSDUCR"/>
</dbReference>
<dbReference type="InterPro" id="IPR003660">
    <property type="entry name" value="HAMP_dom"/>
</dbReference>
<dbReference type="GO" id="GO:0016020">
    <property type="term" value="C:membrane"/>
    <property type="evidence" value="ECO:0007669"/>
    <property type="project" value="InterPro"/>
</dbReference>
<dbReference type="RefSeq" id="WP_106317822.1">
    <property type="nucleotide sequence ID" value="NZ_BOMO01000022.1"/>
</dbReference>
<dbReference type="SMART" id="SM00283">
    <property type="entry name" value="MA"/>
    <property type="match status" value="1"/>
</dbReference>
<comment type="similarity">
    <text evidence="4">Belongs to the methyl-accepting chemotaxis (MCP) protein family.</text>
</comment>
<keyword evidence="2 7" id="KW-1133">Transmembrane helix</keyword>
<dbReference type="GO" id="GO:0007165">
    <property type="term" value="P:signal transduction"/>
    <property type="evidence" value="ECO:0007669"/>
    <property type="project" value="UniProtKB-KW"/>
</dbReference>
<dbReference type="Pfam" id="PF00015">
    <property type="entry name" value="MCPsignal"/>
    <property type="match status" value="1"/>
</dbReference>
<sequence length="533" mass="54975">MTSKQRRGFADLSVKIKVLIAVAIGVVAAVAVGLVGLNALSSASNSAQLIYNSNVASIKAVAQVDAAIRQGRIDIANQALSQDPANNAKFTDAFAADQEAFDAAMKAYRASMPAGDPAQIDAVQAGWDAYVAIAQDKLLALGSANKFAEWQRVRDSEALPIVAELRTSIDALDSVETADAAKNAAEAKSVYETGRTTALIAMVVGGLLALATGYWVARQIVQSLIKVKDVCSGLAEGDLTRTTGLSSRDEPGEMGRSLDTAMGRLRETIATINGSATSLAAASEQLSGTADQIAASAEETSQQAQTVAGATEEISRSVDSVSAGSEEMGAAIREISVNASEAAQVAGQAVTITAATAETMAKLGQSSAEIGNVVKTITAIAEQTNLLALNATIEAARAGELGKGFAVVASEVKDLAQETARATEDISRRVEVIQTDTTGAVAAIEEITHVIARISDFQTTIASAVEEQTATTGEMSRSVTEAASGTNEIAQNITGVAEAARLTSEGVSQAQHATSDLAKMSTELSALVTNFRY</sequence>
<feature type="domain" description="HAMP" evidence="9">
    <location>
        <begin position="218"/>
        <end position="270"/>
    </location>
</feature>
<feature type="region of interest" description="Disordered" evidence="6">
    <location>
        <begin position="291"/>
        <end position="322"/>
    </location>
</feature>
<comment type="caution">
    <text evidence="10">The sequence shown here is derived from an EMBL/GenBank/DDBJ whole genome shotgun (WGS) entry which is preliminary data.</text>
</comment>
<reference evidence="10 11" key="1">
    <citation type="submission" date="2018-03" db="EMBL/GenBank/DDBJ databases">
        <title>Genomic Encyclopedia of Archaeal and Bacterial Type Strains, Phase II (KMG-II): from individual species to whole genera.</title>
        <authorList>
            <person name="Goeker M."/>
        </authorList>
    </citation>
    <scope>NUCLEOTIDE SEQUENCE [LARGE SCALE GENOMIC DNA]</scope>
    <source>
        <strain evidence="10 11">DSM 43146</strain>
    </source>
</reference>
<dbReference type="Pfam" id="PF12729">
    <property type="entry name" value="4HB_MCP_1"/>
    <property type="match status" value="1"/>
</dbReference>
<evidence type="ECO:0000259" key="8">
    <source>
        <dbReference type="PROSITE" id="PS50111"/>
    </source>
</evidence>
<evidence type="ECO:0000313" key="10">
    <source>
        <dbReference type="EMBL" id="PRX22851.1"/>
    </source>
</evidence>
<dbReference type="InterPro" id="IPR004090">
    <property type="entry name" value="Chemotax_Me-accpt_rcpt"/>
</dbReference>
<dbReference type="GO" id="GO:0006935">
    <property type="term" value="P:chemotaxis"/>
    <property type="evidence" value="ECO:0007669"/>
    <property type="project" value="InterPro"/>
</dbReference>
<keyword evidence="7" id="KW-0472">Membrane</keyword>
<dbReference type="EMBL" id="PVMZ01000004">
    <property type="protein sequence ID" value="PRX22851.1"/>
    <property type="molecule type" value="Genomic_DNA"/>
</dbReference>
<dbReference type="Proteomes" id="UP000239415">
    <property type="component" value="Unassembled WGS sequence"/>
</dbReference>
<dbReference type="AlphaFoldDB" id="A0A2T0KHE5"/>
<feature type="transmembrane region" description="Helical" evidence="7">
    <location>
        <begin position="198"/>
        <end position="217"/>
    </location>
</feature>
<dbReference type="PANTHER" id="PTHR32089">
    <property type="entry name" value="METHYL-ACCEPTING CHEMOTAXIS PROTEIN MCPB"/>
    <property type="match status" value="1"/>
</dbReference>
<evidence type="ECO:0000256" key="2">
    <source>
        <dbReference type="ARBA" id="ARBA00022989"/>
    </source>
</evidence>
<feature type="domain" description="Methyl-accepting transducer" evidence="8">
    <location>
        <begin position="275"/>
        <end position="508"/>
    </location>
</feature>
<evidence type="ECO:0000256" key="3">
    <source>
        <dbReference type="ARBA" id="ARBA00023224"/>
    </source>
</evidence>
<keyword evidence="1 7" id="KW-0812">Transmembrane</keyword>
<keyword evidence="11" id="KW-1185">Reference proteome</keyword>
<organism evidence="10 11">
    <name type="scientific">Actinoplanes italicus</name>
    <dbReference type="NCBI Taxonomy" id="113567"/>
    <lineage>
        <taxon>Bacteria</taxon>
        <taxon>Bacillati</taxon>
        <taxon>Actinomycetota</taxon>
        <taxon>Actinomycetes</taxon>
        <taxon>Micromonosporales</taxon>
        <taxon>Micromonosporaceae</taxon>
        <taxon>Actinoplanes</taxon>
    </lineage>
</organism>
<dbReference type="SMART" id="SM00304">
    <property type="entry name" value="HAMP"/>
    <property type="match status" value="1"/>
</dbReference>
<evidence type="ECO:0000256" key="7">
    <source>
        <dbReference type="SAM" id="Phobius"/>
    </source>
</evidence>
<dbReference type="PANTHER" id="PTHR32089:SF112">
    <property type="entry name" value="LYSOZYME-LIKE PROTEIN-RELATED"/>
    <property type="match status" value="1"/>
</dbReference>
<dbReference type="GO" id="GO:0004888">
    <property type="term" value="F:transmembrane signaling receptor activity"/>
    <property type="evidence" value="ECO:0007669"/>
    <property type="project" value="InterPro"/>
</dbReference>
<dbReference type="PROSITE" id="PS50111">
    <property type="entry name" value="CHEMOTAXIS_TRANSDUC_2"/>
    <property type="match status" value="1"/>
</dbReference>
<evidence type="ECO:0000256" key="5">
    <source>
        <dbReference type="PROSITE-ProRule" id="PRU00284"/>
    </source>
</evidence>
<evidence type="ECO:0000256" key="6">
    <source>
        <dbReference type="SAM" id="MobiDB-lite"/>
    </source>
</evidence>
<dbReference type="OrthoDB" id="1115140at2"/>
<evidence type="ECO:0000259" key="9">
    <source>
        <dbReference type="PROSITE" id="PS50885"/>
    </source>
</evidence>
<feature type="compositionally biased region" description="Low complexity" evidence="6">
    <location>
        <begin position="292"/>
        <end position="306"/>
    </location>
</feature>
<protein>
    <submittedName>
        <fullName evidence="10">Methyl-accepting chemotaxis protein</fullName>
    </submittedName>
</protein>
<dbReference type="PROSITE" id="PS50885">
    <property type="entry name" value="HAMP"/>
    <property type="match status" value="1"/>
</dbReference>
<proteinExistence type="inferred from homology"/>
<dbReference type="Gene3D" id="1.10.287.950">
    <property type="entry name" value="Methyl-accepting chemotaxis protein"/>
    <property type="match status" value="1"/>
</dbReference>
<feature type="transmembrane region" description="Helical" evidence="7">
    <location>
        <begin position="20"/>
        <end position="40"/>
    </location>
</feature>
<dbReference type="InterPro" id="IPR024478">
    <property type="entry name" value="HlyB_4HB_MCP"/>
</dbReference>
<evidence type="ECO:0000313" key="11">
    <source>
        <dbReference type="Proteomes" id="UP000239415"/>
    </source>
</evidence>
<gene>
    <name evidence="10" type="ORF">CLV67_104379</name>
</gene>
<evidence type="ECO:0000256" key="4">
    <source>
        <dbReference type="ARBA" id="ARBA00029447"/>
    </source>
</evidence>